<reference evidence="1" key="1">
    <citation type="submission" date="2022-04" db="EMBL/GenBank/DDBJ databases">
        <title>Genome of the entomopathogenic fungus Entomophthora muscae.</title>
        <authorList>
            <person name="Elya C."/>
            <person name="Lovett B.R."/>
            <person name="Lee E."/>
            <person name="Macias A.M."/>
            <person name="Hajek A.E."/>
            <person name="De Bivort B.L."/>
            <person name="Kasson M.T."/>
            <person name="De Fine Licht H.H."/>
            <person name="Stajich J.E."/>
        </authorList>
    </citation>
    <scope>NUCLEOTIDE SEQUENCE</scope>
    <source>
        <strain evidence="1">Berkeley</strain>
    </source>
</reference>
<name>A0ACC2UHE2_9FUNG</name>
<proteinExistence type="predicted"/>
<comment type="caution">
    <text evidence="1">The sequence shown here is derived from an EMBL/GenBank/DDBJ whole genome shotgun (WGS) entry which is preliminary data.</text>
</comment>
<evidence type="ECO:0000313" key="2">
    <source>
        <dbReference type="Proteomes" id="UP001165960"/>
    </source>
</evidence>
<protein>
    <submittedName>
        <fullName evidence="1">Uncharacterized protein</fullName>
    </submittedName>
</protein>
<sequence length="161" mass="18276">MNERRAPDLQCGPPGIGDIDWFNKTFDCFRARVVHVNLAFKNTLRMGSVGLLRACQGYRSNFDPPAYYWSHLSPPDFAVQRYAMVNSNIHNDYSTGYTVELWVACHCPASAREPAEIRSLGISLNTDKVIGWQNNCEGITQLQHQLRLGYQAKHASKLHHN</sequence>
<gene>
    <name evidence="1" type="ORF">DSO57_1008004</name>
</gene>
<organism evidence="1 2">
    <name type="scientific">Entomophthora muscae</name>
    <dbReference type="NCBI Taxonomy" id="34485"/>
    <lineage>
        <taxon>Eukaryota</taxon>
        <taxon>Fungi</taxon>
        <taxon>Fungi incertae sedis</taxon>
        <taxon>Zoopagomycota</taxon>
        <taxon>Entomophthoromycotina</taxon>
        <taxon>Entomophthoromycetes</taxon>
        <taxon>Entomophthorales</taxon>
        <taxon>Entomophthoraceae</taxon>
        <taxon>Entomophthora</taxon>
    </lineage>
</organism>
<evidence type="ECO:0000313" key="1">
    <source>
        <dbReference type="EMBL" id="KAJ9086071.1"/>
    </source>
</evidence>
<dbReference type="Proteomes" id="UP001165960">
    <property type="component" value="Unassembled WGS sequence"/>
</dbReference>
<accession>A0ACC2UHE2</accession>
<dbReference type="EMBL" id="QTSX02000734">
    <property type="protein sequence ID" value="KAJ9086071.1"/>
    <property type="molecule type" value="Genomic_DNA"/>
</dbReference>
<keyword evidence="2" id="KW-1185">Reference proteome</keyword>